<dbReference type="InterPro" id="IPR036390">
    <property type="entry name" value="WH_DNA-bd_sf"/>
</dbReference>
<proteinExistence type="predicted"/>
<dbReference type="Proteomes" id="UP000253628">
    <property type="component" value="Unassembled WGS sequence"/>
</dbReference>
<accession>A0A366H7V3</accession>
<dbReference type="InterPro" id="IPR036388">
    <property type="entry name" value="WH-like_DNA-bd_sf"/>
</dbReference>
<organism evidence="5 6">
    <name type="scientific">Eoetvoesiella caeni</name>
    <dbReference type="NCBI Taxonomy" id="645616"/>
    <lineage>
        <taxon>Bacteria</taxon>
        <taxon>Pseudomonadati</taxon>
        <taxon>Pseudomonadota</taxon>
        <taxon>Betaproteobacteria</taxon>
        <taxon>Burkholderiales</taxon>
        <taxon>Alcaligenaceae</taxon>
        <taxon>Eoetvoesiella</taxon>
    </lineage>
</organism>
<dbReference type="Gene3D" id="1.10.10.10">
    <property type="entry name" value="Winged helix-like DNA-binding domain superfamily/Winged helix DNA-binding domain"/>
    <property type="match status" value="1"/>
</dbReference>
<dbReference type="SMART" id="SM00347">
    <property type="entry name" value="HTH_MARR"/>
    <property type="match status" value="1"/>
</dbReference>
<comment type="caution">
    <text evidence="5">The sequence shown here is derived from an EMBL/GenBank/DDBJ whole genome shotgun (WGS) entry which is preliminary data.</text>
</comment>
<evidence type="ECO:0000256" key="2">
    <source>
        <dbReference type="ARBA" id="ARBA00023125"/>
    </source>
</evidence>
<name>A0A366H7V3_9BURK</name>
<dbReference type="SUPFAM" id="SSF46785">
    <property type="entry name" value="Winged helix' DNA-binding domain"/>
    <property type="match status" value="1"/>
</dbReference>
<keyword evidence="2 5" id="KW-0238">DNA-binding</keyword>
<dbReference type="GO" id="GO:0003677">
    <property type="term" value="F:DNA binding"/>
    <property type="evidence" value="ECO:0007669"/>
    <property type="project" value="UniProtKB-KW"/>
</dbReference>
<evidence type="ECO:0000256" key="3">
    <source>
        <dbReference type="ARBA" id="ARBA00023163"/>
    </source>
</evidence>
<feature type="domain" description="HTH marR-type" evidence="4">
    <location>
        <begin position="20"/>
        <end position="152"/>
    </location>
</feature>
<evidence type="ECO:0000256" key="1">
    <source>
        <dbReference type="ARBA" id="ARBA00023015"/>
    </source>
</evidence>
<keyword evidence="3" id="KW-0804">Transcription</keyword>
<reference evidence="5 6" key="1">
    <citation type="submission" date="2018-06" db="EMBL/GenBank/DDBJ databases">
        <title>Genomic Encyclopedia of Type Strains, Phase IV (KMG-IV): sequencing the most valuable type-strain genomes for metagenomic binning, comparative biology and taxonomic classification.</title>
        <authorList>
            <person name="Goeker M."/>
        </authorList>
    </citation>
    <scope>NUCLEOTIDE SEQUENCE [LARGE SCALE GENOMIC DNA]</scope>
    <source>
        <strain evidence="5 6">DSM 25520</strain>
    </source>
</reference>
<dbReference type="Pfam" id="PF01047">
    <property type="entry name" value="MarR"/>
    <property type="match status" value="1"/>
</dbReference>
<dbReference type="PANTHER" id="PTHR42756:SF1">
    <property type="entry name" value="TRANSCRIPTIONAL REPRESSOR OF EMRAB OPERON"/>
    <property type="match status" value="1"/>
</dbReference>
<keyword evidence="1" id="KW-0805">Transcription regulation</keyword>
<evidence type="ECO:0000313" key="5">
    <source>
        <dbReference type="EMBL" id="RBP38261.1"/>
    </source>
</evidence>
<dbReference type="PANTHER" id="PTHR42756">
    <property type="entry name" value="TRANSCRIPTIONAL REGULATOR, MARR"/>
    <property type="match status" value="1"/>
</dbReference>
<dbReference type="GO" id="GO:0003700">
    <property type="term" value="F:DNA-binding transcription factor activity"/>
    <property type="evidence" value="ECO:0007669"/>
    <property type="project" value="InterPro"/>
</dbReference>
<evidence type="ECO:0000313" key="6">
    <source>
        <dbReference type="Proteomes" id="UP000253628"/>
    </source>
</evidence>
<dbReference type="EMBL" id="QNRQ01000007">
    <property type="protein sequence ID" value="RBP38261.1"/>
    <property type="molecule type" value="Genomic_DNA"/>
</dbReference>
<dbReference type="PROSITE" id="PS50995">
    <property type="entry name" value="HTH_MARR_2"/>
    <property type="match status" value="1"/>
</dbReference>
<gene>
    <name evidence="5" type="ORF">DFR37_10725</name>
</gene>
<evidence type="ECO:0000259" key="4">
    <source>
        <dbReference type="PROSITE" id="PS50995"/>
    </source>
</evidence>
<protein>
    <submittedName>
        <fullName evidence="5">DNA-binding MarR family transcriptional regulator</fullName>
    </submittedName>
</protein>
<keyword evidence="6" id="KW-1185">Reference proteome</keyword>
<dbReference type="AlphaFoldDB" id="A0A366H7V3"/>
<dbReference type="InterPro" id="IPR000835">
    <property type="entry name" value="HTH_MarR-typ"/>
</dbReference>
<sequence length="183" mass="20836">MTIKNNTVPNKEDWRNSIPEDRLAHLIKDARRAMERSLQIRLIDHSVAFGHWSFLRILWEHDGLTQRELSELAGMSAPTTFAAINAMESLGYVRRSQKEGNKKNVYIHLSESGKALREHLLPLAEEVNAVAISGLDREEVRIARKVLTTIIENLSVDEKDLHESSNRRVPSTRALGRLLQPGR</sequence>
<dbReference type="RefSeq" id="WP_242341854.1">
    <property type="nucleotide sequence ID" value="NZ_JACCEU010000008.1"/>
</dbReference>